<comment type="caution">
    <text evidence="2">The sequence shown here is derived from an EMBL/GenBank/DDBJ whole genome shotgun (WGS) entry which is preliminary data.</text>
</comment>
<proteinExistence type="predicted"/>
<gene>
    <name evidence="2" type="ORF">C7460_10919</name>
</gene>
<dbReference type="AlphaFoldDB" id="A0A3D9L4F1"/>
<evidence type="ECO:0000313" key="3">
    <source>
        <dbReference type="Proteomes" id="UP000256779"/>
    </source>
</evidence>
<evidence type="ECO:0000256" key="1">
    <source>
        <dbReference type="SAM" id="MobiDB-lite"/>
    </source>
</evidence>
<feature type="region of interest" description="Disordered" evidence="1">
    <location>
        <begin position="39"/>
        <end position="71"/>
    </location>
</feature>
<feature type="compositionally biased region" description="Basic and acidic residues" evidence="1">
    <location>
        <begin position="39"/>
        <end position="64"/>
    </location>
</feature>
<sequence>MRNFAFYFVDKQPELHLLGYHTMDDQKKEKLEKRLKEMKEKALQEEEGKNKNEKLSEVPRDAFRKNLGCGG</sequence>
<reference evidence="2 3" key="1">
    <citation type="submission" date="2018-07" db="EMBL/GenBank/DDBJ databases">
        <title>Genomic Encyclopedia of Type Strains, Phase IV (KMG-IV): sequencing the most valuable type-strain genomes for metagenomic binning, comparative biology and taxonomic classification.</title>
        <authorList>
            <person name="Goeker M."/>
        </authorList>
    </citation>
    <scope>NUCLEOTIDE SEQUENCE [LARGE SCALE GENOMIC DNA]</scope>
    <source>
        <strain evidence="2 3">DSM 4134</strain>
    </source>
</reference>
<keyword evidence="3" id="KW-1185">Reference proteome</keyword>
<protein>
    <submittedName>
        <fullName evidence="2">Uncharacterized protein</fullName>
    </submittedName>
</protein>
<dbReference type="Proteomes" id="UP000256779">
    <property type="component" value="Unassembled WGS sequence"/>
</dbReference>
<accession>A0A3D9L4F1</accession>
<name>A0A3D9L4F1_MARFU</name>
<organism evidence="2 3">
    <name type="scientific">Marinoscillum furvescens DSM 4134</name>
    <dbReference type="NCBI Taxonomy" id="1122208"/>
    <lineage>
        <taxon>Bacteria</taxon>
        <taxon>Pseudomonadati</taxon>
        <taxon>Bacteroidota</taxon>
        <taxon>Cytophagia</taxon>
        <taxon>Cytophagales</taxon>
        <taxon>Reichenbachiellaceae</taxon>
        <taxon>Marinoscillum</taxon>
    </lineage>
</organism>
<evidence type="ECO:0000313" key="2">
    <source>
        <dbReference type="EMBL" id="RED98827.1"/>
    </source>
</evidence>
<dbReference type="EMBL" id="QREG01000009">
    <property type="protein sequence ID" value="RED98827.1"/>
    <property type="molecule type" value="Genomic_DNA"/>
</dbReference>